<reference evidence="2" key="1">
    <citation type="submission" date="2022-03" db="EMBL/GenBank/DDBJ databases">
        <authorList>
            <person name="Martin H S."/>
        </authorList>
    </citation>
    <scope>NUCLEOTIDE SEQUENCE</scope>
</reference>
<evidence type="ECO:0000256" key="1">
    <source>
        <dbReference type="SAM" id="SignalP"/>
    </source>
</evidence>
<sequence length="235" mass="26492">MLGFALIGVMLSTVVSQDLIGVSYTFDVDFEKTFNNKTCAVDENWVLTDYSSLKITSPFQKSQRGIRSRRESCMSSFSMVFLRNSILELNVFLEAFGEDSGLTATVFDESSVPIISYSYNRTSIGYKPGWTTLSIAINTSVTGYINLVGRSRNKEIVLVDSFRYITSHIKSDALKFFEVDESDALIENIHELSDLLFNDEGSGDFGSGEEEFDVHFEEDFDEEDIDEKGIIKIEE</sequence>
<evidence type="ECO:0000313" key="2">
    <source>
        <dbReference type="EMBL" id="CAH2049215.1"/>
    </source>
</evidence>
<dbReference type="Proteomes" id="UP000837857">
    <property type="component" value="Chromosome 19"/>
</dbReference>
<name>A0ABN8IA12_9NEOP</name>
<feature type="signal peptide" evidence="1">
    <location>
        <begin position="1"/>
        <end position="16"/>
    </location>
</feature>
<feature type="non-terminal residue" evidence="2">
    <location>
        <position position="235"/>
    </location>
</feature>
<organism evidence="2 3">
    <name type="scientific">Iphiclides podalirius</name>
    <name type="common">scarce swallowtail</name>
    <dbReference type="NCBI Taxonomy" id="110791"/>
    <lineage>
        <taxon>Eukaryota</taxon>
        <taxon>Metazoa</taxon>
        <taxon>Ecdysozoa</taxon>
        <taxon>Arthropoda</taxon>
        <taxon>Hexapoda</taxon>
        <taxon>Insecta</taxon>
        <taxon>Pterygota</taxon>
        <taxon>Neoptera</taxon>
        <taxon>Endopterygota</taxon>
        <taxon>Lepidoptera</taxon>
        <taxon>Glossata</taxon>
        <taxon>Ditrysia</taxon>
        <taxon>Papilionoidea</taxon>
        <taxon>Papilionidae</taxon>
        <taxon>Papilioninae</taxon>
        <taxon>Iphiclides</taxon>
    </lineage>
</organism>
<proteinExistence type="predicted"/>
<dbReference type="EMBL" id="OW152831">
    <property type="protein sequence ID" value="CAH2049215.1"/>
    <property type="molecule type" value="Genomic_DNA"/>
</dbReference>
<gene>
    <name evidence="2" type="ORF">IPOD504_LOCUS6691</name>
</gene>
<evidence type="ECO:0000313" key="3">
    <source>
        <dbReference type="Proteomes" id="UP000837857"/>
    </source>
</evidence>
<keyword evidence="3" id="KW-1185">Reference proteome</keyword>
<keyword evidence="1" id="KW-0732">Signal</keyword>
<protein>
    <submittedName>
        <fullName evidence="2">Uncharacterized protein</fullName>
    </submittedName>
</protein>
<accession>A0ABN8IA12</accession>
<feature type="chain" id="PRO_5045154882" evidence="1">
    <location>
        <begin position="17"/>
        <end position="235"/>
    </location>
</feature>